<evidence type="ECO:0000313" key="1">
    <source>
        <dbReference type="EMBL" id="AHC34543.1"/>
    </source>
</evidence>
<protein>
    <submittedName>
        <fullName evidence="1">Agp</fullName>
    </submittedName>
</protein>
<keyword evidence="2" id="KW-1185">Reference proteome</keyword>
<evidence type="ECO:0000313" key="2">
    <source>
        <dbReference type="Proteomes" id="UP000018725"/>
    </source>
</evidence>
<dbReference type="EMBL" id="CP006852">
    <property type="protein sequence ID" value="AHC34543.1"/>
    <property type="molecule type" value="Genomic_DNA"/>
</dbReference>
<organism evidence="1 2">
    <name type="scientific">Pseudomonas gorinensis</name>
    <dbReference type="NCBI Taxonomy" id="3240790"/>
    <lineage>
        <taxon>Bacteria</taxon>
        <taxon>Pseudomonadati</taxon>
        <taxon>Pseudomonadota</taxon>
        <taxon>Gammaproteobacteria</taxon>
        <taxon>Pseudomonadales</taxon>
        <taxon>Pseudomonadaceae</taxon>
        <taxon>Pseudomonas</taxon>
    </lineage>
</organism>
<gene>
    <name evidence="1" type="ORF">U771_10005</name>
</gene>
<dbReference type="Proteomes" id="UP000018725">
    <property type="component" value="Chromosome"/>
</dbReference>
<name>A0ACA7P3I7_9PSED</name>
<reference evidence="1 2" key="1">
    <citation type="journal article" date="2014" name="Genome Announc.">
        <title>Complete Genome Sequence of Pseudomonas sp. Strain TKP, Isolated from a gamma-Hexachlorocyclohexane-Degrading Mixed Culture.</title>
        <authorList>
            <person name="Ohtsubo Y."/>
            <person name="Kishida K."/>
            <person name="Sato T."/>
            <person name="Tabata M."/>
            <person name="Kawasumi T."/>
            <person name="Ogura Y."/>
            <person name="Hayashi T."/>
            <person name="Tsuda M."/>
            <person name="Nagata Y."/>
        </authorList>
    </citation>
    <scope>NUCLEOTIDE SEQUENCE [LARGE SCALE GENOMIC DNA]</scope>
    <source>
        <strain evidence="1 2">TKP</strain>
    </source>
</reference>
<sequence length="449" mass="48447">MAIPVRPAWEWPSVDPTQDTVMFACFVRLTPLLLAGLVSLQTQAAPADGFVLDKVVQVSRHGVRPPTDSAKLAKVTGRGLPNWSVPDGHLTGHGYAAAVEMGRYRGQVLRAAGLLPNGCPAPGEVFVRASPLQRTQATASALLDGLFPGCGLQPSVVQGDKDALFQADKMPFARLDPQRAEDSVLARMGGSVAGAQARYHEAEQQLRKVICGTSGACAYAAEPWQLTQDEDGRLAIKGLNTQANLGETFRLEYSEGLPLDQVAFGHGRSAQQVSQLTALTKAKYDFINDSLYIASRGGSQLMNQISLALKQGTPQAAPDPLGMPPDARFTLLVAHDTNISYLRTLLGFRWTLGDYLEGNIPPVGSLQFERYKQVASGRYFLRVAFEAQSLEQIRQLTPLSMSQPPLHADMAGAEGCVDTNAGVLCPLASALQRLDRNIDRTALTPYHYP</sequence>
<accession>A0ACA7P3I7</accession>
<proteinExistence type="predicted"/>